<accession>A0A545U077</accession>
<gene>
    <name evidence="2" type="ORF">FLL46_24155</name>
</gene>
<sequence>MGGGGSNEVPETEEERELARVAGDKWNDYVGRYIPFENEFIQRIEVTNQDRDNLRGIATAGVNSAFGKARQNVVNQELQAGAKPGSGRFDGALERVLKKQGRSLGYANTDVNNDMNEQQVRGLESAISIGRGKEADAFRGFGELAADAHSQAVSDAESASTRSLGNARAVGTLLGGATRLYNSDTKPEDSPANG</sequence>
<feature type="region of interest" description="Disordered" evidence="1">
    <location>
        <begin position="1"/>
        <end position="21"/>
    </location>
</feature>
<comment type="caution">
    <text evidence="2">The sequence shown here is derived from an EMBL/GenBank/DDBJ whole genome shotgun (WGS) entry which is preliminary data.</text>
</comment>
<dbReference type="Proteomes" id="UP000315439">
    <property type="component" value="Unassembled WGS sequence"/>
</dbReference>
<reference evidence="2 3" key="1">
    <citation type="submission" date="2019-07" db="EMBL/GenBank/DDBJ databases">
        <title>Draft genome for Aliikangiella sp. M105.</title>
        <authorList>
            <person name="Wang G."/>
        </authorList>
    </citation>
    <scope>NUCLEOTIDE SEQUENCE [LARGE SCALE GENOMIC DNA]</scope>
    <source>
        <strain evidence="2 3">M105</strain>
    </source>
</reference>
<dbReference type="AlphaFoldDB" id="A0A545U077"/>
<protein>
    <submittedName>
        <fullName evidence="2">Uncharacterized protein</fullName>
    </submittedName>
</protein>
<keyword evidence="3" id="KW-1185">Reference proteome</keyword>
<proteinExistence type="predicted"/>
<evidence type="ECO:0000256" key="1">
    <source>
        <dbReference type="SAM" id="MobiDB-lite"/>
    </source>
</evidence>
<organism evidence="2 3">
    <name type="scientific">Aliikangiella coralliicola</name>
    <dbReference type="NCBI Taxonomy" id="2592383"/>
    <lineage>
        <taxon>Bacteria</taxon>
        <taxon>Pseudomonadati</taxon>
        <taxon>Pseudomonadota</taxon>
        <taxon>Gammaproteobacteria</taxon>
        <taxon>Oceanospirillales</taxon>
        <taxon>Pleioneaceae</taxon>
        <taxon>Aliikangiella</taxon>
    </lineage>
</organism>
<evidence type="ECO:0000313" key="3">
    <source>
        <dbReference type="Proteomes" id="UP000315439"/>
    </source>
</evidence>
<dbReference type="OrthoDB" id="6183380at2"/>
<dbReference type="EMBL" id="VIKS01000015">
    <property type="protein sequence ID" value="TQV82866.1"/>
    <property type="molecule type" value="Genomic_DNA"/>
</dbReference>
<dbReference type="RefSeq" id="WP_142934555.1">
    <property type="nucleotide sequence ID" value="NZ_ML660171.1"/>
</dbReference>
<evidence type="ECO:0000313" key="2">
    <source>
        <dbReference type="EMBL" id="TQV82866.1"/>
    </source>
</evidence>
<name>A0A545U077_9GAMM</name>